<dbReference type="SUPFAM" id="SSF49464">
    <property type="entry name" value="Carboxypeptidase regulatory domain-like"/>
    <property type="match status" value="1"/>
</dbReference>
<dbReference type="EMBL" id="JAGUCN010000022">
    <property type="protein sequence ID" value="MBS2213134.1"/>
    <property type="molecule type" value="Genomic_DNA"/>
</dbReference>
<evidence type="ECO:0000313" key="14">
    <source>
        <dbReference type="Proteomes" id="UP000721861"/>
    </source>
</evidence>
<sequence>MKKVLIALSFMVMFGLQVIAQTTNVTGIVTDAADGSPIPGVSVFVKGTTIGTVTMPDGKYTLAVPNNSTAIVFSFVGMSTQEIAYTGQTTINAVMQSDAVDVGEVVVTAYGTKGKVGLKGAITTVGAEELEQVPMATFDQALQGKTSGLYIGSGSGQPGTDNTKVRIRGNASITGSNEPLYVVDGVPIEGGVFATLNTNDFETISVLKDASATSIYGSRASNGVILVTTKQGRKGKTKVTYRYQTGWSSKTREKFDMMNSEEKLWFEELAKRGEGWRLSPSNPDNADLTPEELAANAAELNRLRGINTKWDDVFTRTGRTNSHEVNMSGGSEKTTFYFALQNFYQEGQALRSDLDRTIGRLNVDHKISDKIRVGIKTSLGHSKSSRIESEGGIALANPFAAAYLANPYEVPYDEDGNIPVGSGKTGANALERLLKSSDDKQELKGVGALSVEWDIISDLTFKTQYGIDYRNTTYEDWTDPNSRAGESVTRGNKGAIAYDYEQRFEHTWTNTLDYKKVVGDHTFGGLLGVEFNERDYVEWGFTGYGLDPLLPKTPAAITPGTNENNMIPQVRGGKTKRALYSLFSIFNYNYAGRYALTASIRRDGSSAFGTDNQYAYLYSLGAIWTLSEEAFLSNANWIDNLKLRVSYGTTGNQQGIADYEHLTTWAPGSYGGVQTIGLARTGDPSIKWEIGQKFNAGIDYNLFRNRISGSIDFYNDITSDLFITQTVSHTAGIIGNSKDVNAGKMRNRGIELLLNADIIRAGDLVVSVGGNLSYNDNEILDLGQVSEFEQGTSIIKEGLPYGTHYIVKWAGVDPLTGNPLYYTKDGAVTEKYSEDDAVTAFGTSEPPLIGGFNASVSWKGIELSTQFTFANDFARFNNQTFFQENPNFTQFNLSSEMLNIWQQPGDITEIQRLGTEREFSSKDIEDASYLRWRNLTISYNLPSDLLRKTKFIEKVRLYAQGQNLFTWTSFTGFDPEDSNNIATYEYPASRIVTMGVDISF</sequence>
<name>A0ABS5KDL7_9BACT</name>
<dbReference type="InterPro" id="IPR008969">
    <property type="entry name" value="CarboxyPept-like_regulatory"/>
</dbReference>
<evidence type="ECO:0000256" key="5">
    <source>
        <dbReference type="ARBA" id="ARBA00023077"/>
    </source>
</evidence>
<feature type="chain" id="PRO_5046503739" evidence="10">
    <location>
        <begin position="21"/>
        <end position="1000"/>
    </location>
</feature>
<dbReference type="InterPro" id="IPR012910">
    <property type="entry name" value="Plug_dom"/>
</dbReference>
<dbReference type="Pfam" id="PF07715">
    <property type="entry name" value="Plug"/>
    <property type="match status" value="1"/>
</dbReference>
<proteinExistence type="inferred from homology"/>
<feature type="domain" description="TonB-dependent receptor plug" evidence="12">
    <location>
        <begin position="119"/>
        <end position="224"/>
    </location>
</feature>
<dbReference type="Proteomes" id="UP000721861">
    <property type="component" value="Unassembled WGS sequence"/>
</dbReference>
<dbReference type="NCBIfam" id="TIGR04057">
    <property type="entry name" value="SusC_RagA_signa"/>
    <property type="match status" value="1"/>
</dbReference>
<keyword evidence="2 8" id="KW-0813">Transport</keyword>
<comment type="subcellular location">
    <subcellularLocation>
        <location evidence="1 8">Cell outer membrane</location>
        <topology evidence="1 8">Multi-pass membrane protein</topology>
    </subcellularLocation>
</comment>
<evidence type="ECO:0000256" key="7">
    <source>
        <dbReference type="ARBA" id="ARBA00023237"/>
    </source>
</evidence>
<evidence type="ECO:0000256" key="3">
    <source>
        <dbReference type="ARBA" id="ARBA00022452"/>
    </source>
</evidence>
<dbReference type="InterPro" id="IPR039426">
    <property type="entry name" value="TonB-dep_rcpt-like"/>
</dbReference>
<evidence type="ECO:0000256" key="6">
    <source>
        <dbReference type="ARBA" id="ARBA00023136"/>
    </source>
</evidence>
<dbReference type="RefSeq" id="WP_212230133.1">
    <property type="nucleotide sequence ID" value="NZ_JAGUCN010000022.1"/>
</dbReference>
<feature type="domain" description="TonB-dependent receptor-like beta-barrel" evidence="11">
    <location>
        <begin position="438"/>
        <end position="964"/>
    </location>
</feature>
<dbReference type="InterPro" id="IPR037066">
    <property type="entry name" value="Plug_dom_sf"/>
</dbReference>
<dbReference type="Pfam" id="PF13715">
    <property type="entry name" value="CarbopepD_reg_2"/>
    <property type="match status" value="1"/>
</dbReference>
<keyword evidence="6 8" id="KW-0472">Membrane</keyword>
<evidence type="ECO:0000259" key="11">
    <source>
        <dbReference type="Pfam" id="PF00593"/>
    </source>
</evidence>
<dbReference type="Gene3D" id="2.40.170.20">
    <property type="entry name" value="TonB-dependent receptor, beta-barrel domain"/>
    <property type="match status" value="1"/>
</dbReference>
<evidence type="ECO:0000313" key="13">
    <source>
        <dbReference type="EMBL" id="MBS2213134.1"/>
    </source>
</evidence>
<accession>A0ABS5KDL7</accession>
<dbReference type="Gene3D" id="2.60.40.1120">
    <property type="entry name" value="Carboxypeptidase-like, regulatory domain"/>
    <property type="match status" value="1"/>
</dbReference>
<keyword evidence="5 9" id="KW-0798">TonB box</keyword>
<reference evidence="13 14" key="1">
    <citation type="journal article" date="2014" name="Int. J. Syst. Evol. Microbiol.">
        <title>Carboxylicivirga gen. nov. in the family Marinilabiliaceae with two novel species, Carboxylicivirga mesophila sp. nov. and Carboxylicivirga taeanensis sp. nov., and reclassification of Cytophaga fermentans as Saccharicrinis fermentans gen. nov., comb. nov.</title>
        <authorList>
            <person name="Yang S.H."/>
            <person name="Seo H.S."/>
            <person name="Woo J.H."/>
            <person name="Oh H.M."/>
            <person name="Jang H."/>
            <person name="Lee J.H."/>
            <person name="Kim S.J."/>
            <person name="Kwon K.K."/>
        </authorList>
    </citation>
    <scope>NUCLEOTIDE SEQUENCE [LARGE SCALE GENOMIC DNA]</scope>
    <source>
        <strain evidence="13 14">JCM 18290</strain>
    </source>
</reference>
<dbReference type="InterPro" id="IPR023997">
    <property type="entry name" value="TonB-dep_OMP_SusC/RagA_CS"/>
</dbReference>
<dbReference type="InterPro" id="IPR023996">
    <property type="entry name" value="TonB-dep_OMP_SusC/RagA"/>
</dbReference>
<evidence type="ECO:0000259" key="12">
    <source>
        <dbReference type="Pfam" id="PF07715"/>
    </source>
</evidence>
<keyword evidence="7 8" id="KW-0998">Cell outer membrane</keyword>
<protein>
    <submittedName>
        <fullName evidence="13">TonB-dependent receptor</fullName>
    </submittedName>
</protein>
<dbReference type="InterPro" id="IPR000531">
    <property type="entry name" value="Beta-barrel_TonB"/>
</dbReference>
<evidence type="ECO:0000256" key="4">
    <source>
        <dbReference type="ARBA" id="ARBA00022692"/>
    </source>
</evidence>
<evidence type="ECO:0000256" key="10">
    <source>
        <dbReference type="SAM" id="SignalP"/>
    </source>
</evidence>
<dbReference type="SUPFAM" id="SSF56935">
    <property type="entry name" value="Porins"/>
    <property type="match status" value="1"/>
</dbReference>
<dbReference type="NCBIfam" id="TIGR04056">
    <property type="entry name" value="OMP_RagA_SusC"/>
    <property type="match status" value="1"/>
</dbReference>
<keyword evidence="3 8" id="KW-1134">Transmembrane beta strand</keyword>
<feature type="signal peptide" evidence="10">
    <location>
        <begin position="1"/>
        <end position="20"/>
    </location>
</feature>
<evidence type="ECO:0000256" key="2">
    <source>
        <dbReference type="ARBA" id="ARBA00022448"/>
    </source>
</evidence>
<evidence type="ECO:0000256" key="1">
    <source>
        <dbReference type="ARBA" id="ARBA00004571"/>
    </source>
</evidence>
<keyword evidence="13" id="KW-0675">Receptor</keyword>
<evidence type="ECO:0000256" key="9">
    <source>
        <dbReference type="RuleBase" id="RU003357"/>
    </source>
</evidence>
<dbReference type="Gene3D" id="2.170.130.10">
    <property type="entry name" value="TonB-dependent receptor, plug domain"/>
    <property type="match status" value="1"/>
</dbReference>
<organism evidence="13 14">
    <name type="scientific">Carboxylicivirga mesophila</name>
    <dbReference type="NCBI Taxonomy" id="1166478"/>
    <lineage>
        <taxon>Bacteria</taxon>
        <taxon>Pseudomonadati</taxon>
        <taxon>Bacteroidota</taxon>
        <taxon>Bacteroidia</taxon>
        <taxon>Marinilabiliales</taxon>
        <taxon>Marinilabiliaceae</taxon>
        <taxon>Carboxylicivirga</taxon>
    </lineage>
</organism>
<keyword evidence="14" id="KW-1185">Reference proteome</keyword>
<dbReference type="InterPro" id="IPR036942">
    <property type="entry name" value="Beta-barrel_TonB_sf"/>
</dbReference>
<comment type="caution">
    <text evidence="13">The sequence shown here is derived from an EMBL/GenBank/DDBJ whole genome shotgun (WGS) entry which is preliminary data.</text>
</comment>
<keyword evidence="10" id="KW-0732">Signal</keyword>
<keyword evidence="4 8" id="KW-0812">Transmembrane</keyword>
<comment type="similarity">
    <text evidence="8 9">Belongs to the TonB-dependent receptor family.</text>
</comment>
<dbReference type="Pfam" id="PF00593">
    <property type="entry name" value="TonB_dep_Rec_b-barrel"/>
    <property type="match status" value="1"/>
</dbReference>
<dbReference type="PROSITE" id="PS52016">
    <property type="entry name" value="TONB_DEPENDENT_REC_3"/>
    <property type="match status" value="1"/>
</dbReference>
<evidence type="ECO:0000256" key="8">
    <source>
        <dbReference type="PROSITE-ProRule" id="PRU01360"/>
    </source>
</evidence>
<gene>
    <name evidence="13" type="ORF">KEM09_17085</name>
</gene>